<evidence type="ECO:0000256" key="4">
    <source>
        <dbReference type="RuleBase" id="RU367079"/>
    </source>
</evidence>
<accession>A0A9W4TYA2</accession>
<sequence length="828" mass="95736">MSNRRLSFTINNNESSKEIASSLYELKEVYNTIRYDWPQILKADSNPIEMAISLLDDTSVGMAHKLQEFRILKENAEIALKNVVEEHYQLFNNSVGSYHMLLNTLRESQQDSIEIKKFLENSNKEIHDRSSLLRDLSQSSAKYSHMIEILDAMDEINNIPTLVDQLIIDKKIHEVYDVISNGYKAAEKYKLWSLSAMSGIKDYLEQQSNRLFDMIIEELQNEIYLKNSRAKSINENNIDNSIFSWDNLINNNNSQLSSFTALLKSLNLEQYIYNSANLDISETVDFLNSPVQDFINYQLPKLHSNNSQKNSSIHYNLLLEATSNASTESFYYIYMLLSTASKLSKLDQVYEVLTDTTQADLHELINRTTEEVKLRNGQALSKLSTKQYFESDSLFDILTHGNFTDSNVVILQELFGSIFLKSLAVLQRHEIVNRIINLIEGKQVLESNRNSRLSENHVQNGQVQSINNIWNIVRKELKTLMLNYIYDERLFDVSFSNDERNKDQIEIDKKSSEWYNIFQFKDVDYDLTSKNSKEILEVLQDVFPGFNLADNNSSRPTGSDGIGAKLSQAGKDIYATSTASIKVSVVEKLRDNWSFLENGRTTLNYTNRHDPIHNNTYVALNSESIPKFNEIINTFESIRDRTILALRYELRYKILYYTKLSCLQVNWIPVAEDKDADQFIIQLSQEICDADNKLAEFIDESTRELIFNGLGIYINDLIVKSSFDIKKINSNGIKRLLLNISTFREMLKSLSTNVGLIDFTSSSVYFEMFLLNEFNLLNRIKINDKNFSKQEYENLARLIYSEKLADGKGSQFNKSKYNDLLKKIDELF</sequence>
<dbReference type="PANTHER" id="PTHR14146">
    <property type="entry name" value="EXOCYST COMPLEX COMPONENT 4"/>
    <property type="match status" value="1"/>
</dbReference>
<evidence type="ECO:0000259" key="5">
    <source>
        <dbReference type="Pfam" id="PF04048"/>
    </source>
</evidence>
<organism evidence="7 8">
    <name type="scientific">Candida verbasci</name>
    <dbReference type="NCBI Taxonomy" id="1227364"/>
    <lineage>
        <taxon>Eukaryota</taxon>
        <taxon>Fungi</taxon>
        <taxon>Dikarya</taxon>
        <taxon>Ascomycota</taxon>
        <taxon>Saccharomycotina</taxon>
        <taxon>Pichiomycetes</taxon>
        <taxon>Debaryomycetaceae</taxon>
        <taxon>Candida/Lodderomyces clade</taxon>
        <taxon>Candida</taxon>
    </lineage>
</organism>
<comment type="function">
    <text evidence="4">Component of the exocyst complex involved in the docking of exocytic vesicles with fusion sites on the plasma membrane.</text>
</comment>
<dbReference type="Pfam" id="PF04048">
    <property type="entry name" value="Sec8_N"/>
    <property type="match status" value="1"/>
</dbReference>
<evidence type="ECO:0000313" key="7">
    <source>
        <dbReference type="EMBL" id="CAI5760599.1"/>
    </source>
</evidence>
<dbReference type="Pfam" id="PF20652">
    <property type="entry name" value="Sec8_C"/>
    <property type="match status" value="1"/>
</dbReference>
<keyword evidence="8" id="KW-1185">Reference proteome</keyword>
<dbReference type="InterPro" id="IPR007191">
    <property type="entry name" value="Sec8_exocyst_N"/>
</dbReference>
<keyword evidence="3 4" id="KW-0653">Protein transport</keyword>
<dbReference type="InterPro" id="IPR048630">
    <property type="entry name" value="Sec8_M"/>
</dbReference>
<evidence type="ECO:0000313" key="8">
    <source>
        <dbReference type="Proteomes" id="UP001152885"/>
    </source>
</evidence>
<protein>
    <recommendedName>
        <fullName evidence="4">Exocyst complex component Sec8</fullName>
    </recommendedName>
</protein>
<comment type="caution">
    <text evidence="7">The sequence shown here is derived from an EMBL/GenBank/DDBJ whole genome shotgun (WGS) entry which is preliminary data.</text>
</comment>
<keyword evidence="1 4" id="KW-0813">Transport</keyword>
<dbReference type="GO" id="GO:0006612">
    <property type="term" value="P:protein targeting to membrane"/>
    <property type="evidence" value="ECO:0007669"/>
    <property type="project" value="UniProtKB-UniRule"/>
</dbReference>
<reference evidence="7" key="1">
    <citation type="submission" date="2022-12" db="EMBL/GenBank/DDBJ databases">
        <authorList>
            <person name="Brejova B."/>
        </authorList>
    </citation>
    <scope>NUCLEOTIDE SEQUENCE</scope>
</reference>
<evidence type="ECO:0000256" key="3">
    <source>
        <dbReference type="ARBA" id="ARBA00022927"/>
    </source>
</evidence>
<dbReference type="GO" id="GO:0006904">
    <property type="term" value="P:vesicle docking involved in exocytosis"/>
    <property type="evidence" value="ECO:0007669"/>
    <property type="project" value="InterPro"/>
</dbReference>
<dbReference type="Proteomes" id="UP001152885">
    <property type="component" value="Unassembled WGS sequence"/>
</dbReference>
<feature type="domain" description="Exocyst complex component Sec8 N-terminal" evidence="5">
    <location>
        <begin position="25"/>
        <end position="166"/>
    </location>
</feature>
<evidence type="ECO:0000256" key="1">
    <source>
        <dbReference type="ARBA" id="ARBA00022448"/>
    </source>
</evidence>
<dbReference type="GO" id="GO:0015031">
    <property type="term" value="P:protein transport"/>
    <property type="evidence" value="ECO:0007669"/>
    <property type="project" value="UniProtKB-KW"/>
</dbReference>
<comment type="similarity">
    <text evidence="4">Belongs to the SEC8 family.</text>
</comment>
<dbReference type="InterPro" id="IPR039682">
    <property type="entry name" value="Sec8/EXOC4"/>
</dbReference>
<dbReference type="EMBL" id="CANTUO010000007">
    <property type="protein sequence ID" value="CAI5760599.1"/>
    <property type="molecule type" value="Genomic_DNA"/>
</dbReference>
<dbReference type="GO" id="GO:0006893">
    <property type="term" value="P:Golgi to plasma membrane transport"/>
    <property type="evidence" value="ECO:0007669"/>
    <property type="project" value="TreeGrafter"/>
</dbReference>
<dbReference type="GO" id="GO:0000145">
    <property type="term" value="C:exocyst"/>
    <property type="evidence" value="ECO:0007669"/>
    <property type="project" value="UniProtKB-UniRule"/>
</dbReference>
<dbReference type="GO" id="GO:0090522">
    <property type="term" value="P:vesicle tethering involved in exocytosis"/>
    <property type="evidence" value="ECO:0007669"/>
    <property type="project" value="UniProtKB-UniRule"/>
</dbReference>
<name>A0A9W4TYA2_9ASCO</name>
<keyword evidence="2 4" id="KW-0268">Exocytosis</keyword>
<dbReference type="AlphaFoldDB" id="A0A9W4TYA2"/>
<proteinExistence type="inferred from homology"/>
<feature type="domain" description="Exocyst complex component Sec8 middle helical bundle" evidence="6">
    <location>
        <begin position="324"/>
        <end position="553"/>
    </location>
</feature>
<dbReference type="PANTHER" id="PTHR14146:SF0">
    <property type="entry name" value="EXOCYST COMPLEX COMPONENT 4"/>
    <property type="match status" value="1"/>
</dbReference>
<gene>
    <name evidence="7" type="ORF">CANVERA_P5108</name>
</gene>
<dbReference type="OrthoDB" id="272977at2759"/>
<evidence type="ECO:0000256" key="2">
    <source>
        <dbReference type="ARBA" id="ARBA00022483"/>
    </source>
</evidence>
<evidence type="ECO:0000259" key="6">
    <source>
        <dbReference type="Pfam" id="PF20652"/>
    </source>
</evidence>